<evidence type="ECO:0000256" key="1">
    <source>
        <dbReference type="ARBA" id="ARBA00004442"/>
    </source>
</evidence>
<evidence type="ECO:0000256" key="2">
    <source>
        <dbReference type="ARBA" id="ARBA00023136"/>
    </source>
</evidence>
<feature type="domain" description="ER membrane protein complex subunit 7 beta-sandwich" evidence="4">
    <location>
        <begin position="39"/>
        <end position="93"/>
    </location>
</feature>
<proteinExistence type="predicted"/>
<keyword evidence="3" id="KW-0998">Cell outer membrane</keyword>
<dbReference type="Gene3D" id="2.40.170.20">
    <property type="entry name" value="TonB-dependent receptor, beta-barrel domain"/>
    <property type="match status" value="1"/>
</dbReference>
<protein>
    <submittedName>
        <fullName evidence="5">TonB-dependent receptor</fullName>
    </submittedName>
</protein>
<dbReference type="KEGG" id="fbm:MQE35_07490"/>
<evidence type="ECO:0000313" key="5">
    <source>
        <dbReference type="EMBL" id="UOB19130.1"/>
    </source>
</evidence>
<dbReference type="GO" id="GO:0009279">
    <property type="term" value="C:cell outer membrane"/>
    <property type="evidence" value="ECO:0007669"/>
    <property type="project" value="UniProtKB-SubCell"/>
</dbReference>
<reference evidence="5" key="1">
    <citation type="submission" date="2022-03" db="EMBL/GenBank/DDBJ databases">
        <title>Description of Abyssus ytuae gen. nov., sp. nov., a novel member of the family Flavobacteriaceae isolated from the sediment of Mariana Trench.</title>
        <authorList>
            <person name="Zhang J."/>
            <person name="Xu X."/>
        </authorList>
    </citation>
    <scope>NUCLEOTIDE SEQUENCE</scope>
    <source>
        <strain evidence="5">MT3330</strain>
    </source>
</reference>
<dbReference type="Proteomes" id="UP000831290">
    <property type="component" value="Chromosome"/>
</dbReference>
<dbReference type="InterPro" id="IPR013784">
    <property type="entry name" value="Carb-bd-like_fold"/>
</dbReference>
<accession>A0A9E6ZRG0</accession>
<dbReference type="RefSeq" id="WP_255845747.1">
    <property type="nucleotide sequence ID" value="NZ_CP094358.1"/>
</dbReference>
<organism evidence="5 6">
    <name type="scientific">Abyssalbus ytuae</name>
    <dbReference type="NCBI Taxonomy" id="2926907"/>
    <lineage>
        <taxon>Bacteria</taxon>
        <taxon>Pseudomonadati</taxon>
        <taxon>Bacteroidota</taxon>
        <taxon>Flavobacteriia</taxon>
        <taxon>Flavobacteriales</taxon>
        <taxon>Flavobacteriaceae</taxon>
        <taxon>Abyssalbus</taxon>
    </lineage>
</organism>
<dbReference type="AlphaFoldDB" id="A0A9E6ZRG0"/>
<dbReference type="SUPFAM" id="SSF56935">
    <property type="entry name" value="Porins"/>
    <property type="match status" value="1"/>
</dbReference>
<evidence type="ECO:0000313" key="6">
    <source>
        <dbReference type="Proteomes" id="UP000831290"/>
    </source>
</evidence>
<evidence type="ECO:0000256" key="3">
    <source>
        <dbReference type="ARBA" id="ARBA00023237"/>
    </source>
</evidence>
<name>A0A9E6ZRG0_9FLAO</name>
<evidence type="ECO:0000259" key="4">
    <source>
        <dbReference type="Pfam" id="PF09430"/>
    </source>
</evidence>
<dbReference type="GO" id="GO:0030246">
    <property type="term" value="F:carbohydrate binding"/>
    <property type="evidence" value="ECO:0007669"/>
    <property type="project" value="InterPro"/>
</dbReference>
<dbReference type="InterPro" id="IPR019008">
    <property type="entry name" value="Beta_sandwich_EMC7"/>
</dbReference>
<gene>
    <name evidence="5" type="ORF">MQE35_07490</name>
</gene>
<keyword evidence="5" id="KW-0675">Receptor</keyword>
<dbReference type="EMBL" id="CP094358">
    <property type="protein sequence ID" value="UOB19130.1"/>
    <property type="molecule type" value="Genomic_DNA"/>
</dbReference>
<dbReference type="SUPFAM" id="SSF49452">
    <property type="entry name" value="Starch-binding domain-like"/>
    <property type="match status" value="1"/>
</dbReference>
<sequence length="915" mass="102801">MTRIYLLSIIIGIHCCSTFSQDTYQIKGIVADELSKKPLENISVILGNDASQNEVFTRTDGLFEFSGVSNGDYILYITDNNYLSQKFPVKVTRELSDLGVIYLKRDITVGDKINLITLSDNELSDDIEIESPTPLLQATRDIFLTRAAFDFSQAFFKVKGYDSKYGVVFINGVPMNKMLTGRPEWNNWGGLNDATRNQDLVNGLSPSEYGFGGLLGSVNISTRASEYRKGIRISSSLSNRTYTGRVMATYNSGLLKNGLAYSVSASRRWAKQGYIEGTFYDAYSFFGAIEYKFGKHSINATAIYSPNRRGQSSAITQEVFDLSGRKYNPYWGIQDGKIRNSRVKEIKEPIAMLSYFFENTKFSLTTGIAYQFGKYSRSRLGYYNAPNPEPTYYRYLPSYYINSSGAANFENANLAKETFLANPQLDWQSVYNANTGPLNNGKSVYVLYDDRTDDRQLSVSSTATYNIGSLIKLDAGINYKKLTSANYAILNDLLGGNYHEDIDTFTNTRNDLNSETEKKEGDKFNYNYFINASKGEAFLQLKLSKNKWETFVAGNITNTTYQREGKFLNERYQQNSLGKSEKTGFSDFGIKGGFNYKISGRHFVDVNGAYLSKAPVIQNTFINPRENKEIVKNIASEKVTTGNISYILKLPRIDARLTTYYTKFQNGTDVNFFFVQGGIGTDFVQEVVTNINKLHLGSELGMVYKASPTVKLSVVASYGNFKYDDDAEVSVNFDTSGEEPINTEGFLNLGTASVKGYKIPAGPQKAFSLGFEYRDPDYWWLSATANYLGDNYISISTINRTQSFTIDPDSEEGTTFPEATPEALKSLLKQEKLEGVYLLNLVGGKSWIIKGKYISLFGSVNNLFDVTYRTGGYEQSRNGNFGRLTKDLSRNNPSFGPKYWYGYGRTYFLNLSVSF</sequence>
<dbReference type="Pfam" id="PF09430">
    <property type="entry name" value="EMC7_beta-sandw"/>
    <property type="match status" value="1"/>
</dbReference>
<keyword evidence="2" id="KW-0472">Membrane</keyword>
<comment type="subcellular location">
    <subcellularLocation>
        <location evidence="1">Cell outer membrane</location>
    </subcellularLocation>
</comment>
<keyword evidence="6" id="KW-1185">Reference proteome</keyword>
<dbReference type="Gene3D" id="2.60.40.1120">
    <property type="entry name" value="Carboxypeptidase-like, regulatory domain"/>
    <property type="match status" value="1"/>
</dbReference>
<dbReference type="InterPro" id="IPR036942">
    <property type="entry name" value="Beta-barrel_TonB_sf"/>
</dbReference>